<dbReference type="NCBIfam" id="TIGR00932">
    <property type="entry name" value="2a37"/>
    <property type="match status" value="1"/>
</dbReference>
<evidence type="ECO:0000256" key="5">
    <source>
        <dbReference type="ARBA" id="ARBA00022538"/>
    </source>
</evidence>
<dbReference type="InterPro" id="IPR006153">
    <property type="entry name" value="Cation/H_exchanger_TM"/>
</dbReference>
<dbReference type="InterPro" id="IPR036721">
    <property type="entry name" value="RCK_C_sf"/>
</dbReference>
<feature type="transmembrane region" description="Helical" evidence="11">
    <location>
        <begin position="354"/>
        <end position="374"/>
    </location>
</feature>
<gene>
    <name evidence="14" type="ORF">CWI84_10180</name>
</gene>
<dbReference type="InterPro" id="IPR036291">
    <property type="entry name" value="NAD(P)-bd_dom_sf"/>
</dbReference>
<evidence type="ECO:0000256" key="11">
    <source>
        <dbReference type="SAM" id="Phobius"/>
    </source>
</evidence>
<evidence type="ECO:0000256" key="3">
    <source>
        <dbReference type="ARBA" id="ARBA00022448"/>
    </source>
</evidence>
<evidence type="ECO:0000259" key="12">
    <source>
        <dbReference type="PROSITE" id="PS51201"/>
    </source>
</evidence>
<comment type="similarity">
    <text evidence="2">Belongs to the monovalent cation:proton antiporter 2 (CPA2) transporter (TC 2.A.37) family.</text>
</comment>
<dbReference type="GO" id="GO:1902600">
    <property type="term" value="P:proton transmembrane transport"/>
    <property type="evidence" value="ECO:0007669"/>
    <property type="project" value="InterPro"/>
</dbReference>
<feature type="transmembrane region" description="Helical" evidence="11">
    <location>
        <begin position="29"/>
        <end position="48"/>
    </location>
</feature>
<dbReference type="GO" id="GO:0005886">
    <property type="term" value="C:plasma membrane"/>
    <property type="evidence" value="ECO:0007669"/>
    <property type="project" value="TreeGrafter"/>
</dbReference>
<dbReference type="EMBL" id="PIQH01000009">
    <property type="protein sequence ID" value="RUO78907.1"/>
    <property type="molecule type" value="Genomic_DNA"/>
</dbReference>
<dbReference type="GO" id="GO:0006813">
    <property type="term" value="P:potassium ion transport"/>
    <property type="evidence" value="ECO:0007669"/>
    <property type="project" value="UniProtKB-KW"/>
</dbReference>
<feature type="transmembrane region" description="Helical" evidence="11">
    <location>
        <begin position="294"/>
        <end position="313"/>
    </location>
</feature>
<dbReference type="Gene3D" id="3.30.70.1450">
    <property type="entry name" value="Regulator of K+ conductance, C-terminal domain"/>
    <property type="match status" value="1"/>
</dbReference>
<keyword evidence="5" id="KW-0633">Potassium transport</keyword>
<keyword evidence="4" id="KW-0050">Antiport</keyword>
<dbReference type="InterPro" id="IPR003148">
    <property type="entry name" value="RCK_N"/>
</dbReference>
<feature type="domain" description="RCK N-terminal" evidence="12">
    <location>
        <begin position="405"/>
        <end position="522"/>
    </location>
</feature>
<dbReference type="PROSITE" id="PS51202">
    <property type="entry name" value="RCK_C"/>
    <property type="match status" value="1"/>
</dbReference>
<feature type="transmembrane region" description="Helical" evidence="11">
    <location>
        <begin position="325"/>
        <end position="347"/>
    </location>
</feature>
<evidence type="ECO:0000256" key="8">
    <source>
        <dbReference type="ARBA" id="ARBA00022989"/>
    </source>
</evidence>
<dbReference type="PROSITE" id="PS51201">
    <property type="entry name" value="RCK_N"/>
    <property type="match status" value="1"/>
</dbReference>
<organism evidence="14 15">
    <name type="scientific">Idiomarina tyrosinivorans</name>
    <dbReference type="NCBI Taxonomy" id="1445662"/>
    <lineage>
        <taxon>Bacteria</taxon>
        <taxon>Pseudomonadati</taxon>
        <taxon>Pseudomonadota</taxon>
        <taxon>Gammaproteobacteria</taxon>
        <taxon>Alteromonadales</taxon>
        <taxon>Idiomarinaceae</taxon>
        <taxon>Idiomarina</taxon>
    </lineage>
</organism>
<evidence type="ECO:0000313" key="14">
    <source>
        <dbReference type="EMBL" id="RUO78907.1"/>
    </source>
</evidence>
<dbReference type="PANTHER" id="PTHR46157">
    <property type="entry name" value="K(+) EFFLUX ANTIPORTER 3, CHLOROPLASTIC"/>
    <property type="match status" value="1"/>
</dbReference>
<keyword evidence="15" id="KW-1185">Reference proteome</keyword>
<keyword evidence="7" id="KW-0630">Potassium</keyword>
<feature type="transmembrane region" description="Helical" evidence="11">
    <location>
        <begin position="6"/>
        <end position="22"/>
    </location>
</feature>
<dbReference type="PANTHER" id="PTHR46157:SF4">
    <property type="entry name" value="K(+) EFFLUX ANTIPORTER 3, CHLOROPLASTIC"/>
    <property type="match status" value="1"/>
</dbReference>
<dbReference type="GO" id="GO:0015297">
    <property type="term" value="F:antiporter activity"/>
    <property type="evidence" value="ECO:0007669"/>
    <property type="project" value="UniProtKB-KW"/>
</dbReference>
<dbReference type="Pfam" id="PF00999">
    <property type="entry name" value="Na_H_Exchanger"/>
    <property type="match status" value="1"/>
</dbReference>
<feature type="transmembrane region" description="Helical" evidence="11">
    <location>
        <begin position="85"/>
        <end position="105"/>
    </location>
</feature>
<dbReference type="InterPro" id="IPR006037">
    <property type="entry name" value="RCK_C"/>
</dbReference>
<proteinExistence type="inferred from homology"/>
<evidence type="ECO:0000256" key="1">
    <source>
        <dbReference type="ARBA" id="ARBA00004141"/>
    </source>
</evidence>
<keyword evidence="9" id="KW-0406">Ion transport</keyword>
<keyword evidence="8 11" id="KW-1133">Transmembrane helix</keyword>
<evidence type="ECO:0000256" key="9">
    <source>
        <dbReference type="ARBA" id="ARBA00023065"/>
    </source>
</evidence>
<evidence type="ECO:0000259" key="13">
    <source>
        <dbReference type="PROSITE" id="PS51202"/>
    </source>
</evidence>
<evidence type="ECO:0000256" key="6">
    <source>
        <dbReference type="ARBA" id="ARBA00022692"/>
    </source>
</evidence>
<name>A0A432ZLN7_9GAMM</name>
<accession>A0A432ZLN7</accession>
<comment type="subcellular location">
    <subcellularLocation>
        <location evidence="1">Membrane</location>
        <topology evidence="1">Multi-pass membrane protein</topology>
    </subcellularLocation>
</comment>
<dbReference type="SUPFAM" id="SSF116726">
    <property type="entry name" value="TrkA C-terminal domain-like"/>
    <property type="match status" value="1"/>
</dbReference>
<feature type="domain" description="RCK C-terminal" evidence="13">
    <location>
        <begin position="570"/>
        <end position="654"/>
    </location>
</feature>
<feature type="transmembrane region" description="Helical" evidence="11">
    <location>
        <begin position="54"/>
        <end position="73"/>
    </location>
</feature>
<comment type="caution">
    <text evidence="14">The sequence shown here is derived from an EMBL/GenBank/DDBJ whole genome shotgun (WGS) entry which is preliminary data.</text>
</comment>
<dbReference type="Gene3D" id="1.20.1530.20">
    <property type="match status" value="1"/>
</dbReference>
<feature type="transmembrane region" description="Helical" evidence="11">
    <location>
        <begin position="175"/>
        <end position="197"/>
    </location>
</feature>
<evidence type="ECO:0000256" key="2">
    <source>
        <dbReference type="ARBA" id="ARBA00005551"/>
    </source>
</evidence>
<dbReference type="OrthoDB" id="9781411at2"/>
<feature type="transmembrane region" description="Helical" evidence="11">
    <location>
        <begin position="111"/>
        <end position="130"/>
    </location>
</feature>
<dbReference type="InterPro" id="IPR038770">
    <property type="entry name" value="Na+/solute_symporter_sf"/>
</dbReference>
<dbReference type="Pfam" id="PF02254">
    <property type="entry name" value="TrkA_N"/>
    <property type="match status" value="1"/>
</dbReference>
<dbReference type="SUPFAM" id="SSF51735">
    <property type="entry name" value="NAD(P)-binding Rossmann-fold domains"/>
    <property type="match status" value="1"/>
</dbReference>
<dbReference type="Proteomes" id="UP000287996">
    <property type="component" value="Unassembled WGS sequence"/>
</dbReference>
<dbReference type="Pfam" id="PF02080">
    <property type="entry name" value="TrkA_C"/>
    <property type="match status" value="1"/>
</dbReference>
<evidence type="ECO:0000313" key="15">
    <source>
        <dbReference type="Proteomes" id="UP000287996"/>
    </source>
</evidence>
<keyword evidence="6 11" id="KW-0812">Transmembrane</keyword>
<feature type="transmembrane region" description="Helical" evidence="11">
    <location>
        <begin position="150"/>
        <end position="169"/>
    </location>
</feature>
<dbReference type="InterPro" id="IPR004771">
    <property type="entry name" value="K/H_exchanger"/>
</dbReference>
<reference evidence="14 15" key="1">
    <citation type="journal article" date="2011" name="Front. Microbiol.">
        <title>Genomic signatures of strain selection and enhancement in Bacillus atrophaeus var. globigii, a historical biowarfare simulant.</title>
        <authorList>
            <person name="Gibbons H.S."/>
            <person name="Broomall S.M."/>
            <person name="McNew L.A."/>
            <person name="Daligault H."/>
            <person name="Chapman C."/>
            <person name="Bruce D."/>
            <person name="Karavis M."/>
            <person name="Krepps M."/>
            <person name="McGregor P.A."/>
            <person name="Hong C."/>
            <person name="Park K.H."/>
            <person name="Akmal A."/>
            <person name="Feldman A."/>
            <person name="Lin J.S."/>
            <person name="Chang W.E."/>
            <person name="Higgs B.W."/>
            <person name="Demirev P."/>
            <person name="Lindquist J."/>
            <person name="Liem A."/>
            <person name="Fochler E."/>
            <person name="Read T.D."/>
            <person name="Tapia R."/>
            <person name="Johnson S."/>
            <person name="Bishop-Lilly K.A."/>
            <person name="Detter C."/>
            <person name="Han C."/>
            <person name="Sozhamannan S."/>
            <person name="Rosenzweig C.N."/>
            <person name="Skowronski E.W."/>
        </authorList>
    </citation>
    <scope>NUCLEOTIDE SEQUENCE [LARGE SCALE GENOMIC DNA]</scope>
    <source>
        <strain evidence="14 15">CC-PW-9</strain>
    </source>
</reference>
<protein>
    <submittedName>
        <fullName evidence="14">Potassium transporter</fullName>
    </submittedName>
</protein>
<keyword evidence="3" id="KW-0813">Transport</keyword>
<feature type="transmembrane region" description="Helical" evidence="11">
    <location>
        <begin position="217"/>
        <end position="250"/>
    </location>
</feature>
<keyword evidence="10 11" id="KW-0472">Membrane</keyword>
<dbReference type="GO" id="GO:0008324">
    <property type="term" value="F:monoatomic cation transmembrane transporter activity"/>
    <property type="evidence" value="ECO:0007669"/>
    <property type="project" value="InterPro"/>
</dbReference>
<dbReference type="AlphaFoldDB" id="A0A432ZLN7"/>
<evidence type="ECO:0000256" key="7">
    <source>
        <dbReference type="ARBA" id="ARBA00022958"/>
    </source>
</evidence>
<feature type="transmembrane region" description="Helical" evidence="11">
    <location>
        <begin position="270"/>
        <end position="287"/>
    </location>
</feature>
<evidence type="ECO:0000256" key="4">
    <source>
        <dbReference type="ARBA" id="ARBA00022449"/>
    </source>
</evidence>
<sequence length="655" mass="71324">MNGTFVSLLLLLMVAVTLVWAFRRLKLPAILAYLCAGIIVGPDVTGWIASPDDYHFIAELGIVLLLFSLGLEFSLPKMLAMRRWVFALGGLQVALCGALFFAILYWLTASWMSALVMSGALALSSTAVVIKQLKESGQTSGRRGQMAVAVLLFQDLAVVPLLIIIPLLAQHSAEGIWQSLGWALGKGIAVILVLLAIGKWVLPTVFKEVAKQRTDELFVLATLMVALLAGGLTYAFGLSMALGAFLAGMMLGESQYRHQLEADIRPFRDILMGLFFTTIGMQLPLAGFASQLHWVLAGLTLMALIKILVIRWLAKQLGEKPINAWGSAIALFQMGEFGFVIVSLAVAQGILAQQYATIMVGIGVFSMAITPSIIQRLDGLLARCFTARSEFPDIEEQVTNQPQPAQAAVICGFGRVGQTVSRFLQAEGIAHIAVDSDPLRVHEAIAGGAPVYYGDSSKRDILKAVGVESAPLVIISFADDLRAIEVLRVIRQLNNEAYVIVRSRDDLRLQQLQEAGASQVVPDTLEASLMLISQILSRSGVPIRRILARLEQERRNHYGDMHGFYPGETTDMAPEKLDKLEFLHAVTLTDNAYAVDKPLLQLGLDERGVAVKALRREGVEIDEPAYQIRLQANDVVLLSGKPQAVEAAENYLLEG</sequence>
<evidence type="ECO:0000256" key="10">
    <source>
        <dbReference type="ARBA" id="ARBA00023136"/>
    </source>
</evidence>
<dbReference type="RefSeq" id="WP_126842478.1">
    <property type="nucleotide sequence ID" value="NZ_PIQH01000009.1"/>
</dbReference>
<dbReference type="Gene3D" id="3.40.50.720">
    <property type="entry name" value="NAD(P)-binding Rossmann-like Domain"/>
    <property type="match status" value="1"/>
</dbReference>